<dbReference type="GeneID" id="95602022"/>
<dbReference type="SUPFAM" id="SSF89372">
    <property type="entry name" value="Fucose-specific lectin"/>
    <property type="match status" value="1"/>
</dbReference>
<protein>
    <submittedName>
        <fullName evidence="2">Uncharacterized protein</fullName>
    </submittedName>
</protein>
<proteinExistence type="predicted"/>
<evidence type="ECO:0000313" key="2">
    <source>
        <dbReference type="EMBL" id="UZX23097.1"/>
    </source>
</evidence>
<keyword evidence="3" id="KW-1185">Reference proteome</keyword>
<evidence type="ECO:0000256" key="1">
    <source>
        <dbReference type="SAM" id="SignalP"/>
    </source>
</evidence>
<dbReference type="Proteomes" id="UP001164506">
    <property type="component" value="Chromosome"/>
</dbReference>
<dbReference type="EMBL" id="CP084204">
    <property type="protein sequence ID" value="UZX23097.1"/>
    <property type="molecule type" value="Genomic_DNA"/>
</dbReference>
<evidence type="ECO:0000313" key="3">
    <source>
        <dbReference type="Proteomes" id="UP001164506"/>
    </source>
</evidence>
<reference evidence="2" key="1">
    <citation type="submission" date="2021-09" db="EMBL/GenBank/DDBJ databases">
        <title>Complete genome sequence and metabolic characterization of Streptomyces tanashiensis DSM 731 the producer of antibacterial Kalafungin and diverse secondary metabolites.</title>
        <authorList>
            <person name="Abbasi M.N."/>
            <person name="Anwar M.N."/>
            <person name="Alam K."/>
            <person name="Shoaib M."/>
            <person name="Lin Z."/>
            <person name="Hayat M."/>
            <person name="Ali M.I."/>
            <person name="Malik H.M.T."/>
            <person name="Ahmed I."/>
            <person name="Li A."/>
            <person name="Hailong Wang H."/>
            <person name="Zhang Y."/>
        </authorList>
    </citation>
    <scope>NUCLEOTIDE SEQUENCE</scope>
    <source>
        <strain evidence="2">Kala</strain>
    </source>
</reference>
<accession>A0ABY6R2H8</accession>
<feature type="signal peptide" evidence="1">
    <location>
        <begin position="1"/>
        <end position="31"/>
    </location>
</feature>
<sequence length="172" mass="17674">MRVTRRSVRTAAVATGAAAALLLPAAGAAFAAEAPAPGETAATAGDQSVFWRNVDLADGSLAKVYQDGPGRFSADVYAGGSLIDTLVSKGGKAAYGENNGLHVVLRPDGTVSSWPDKAPAPKPAPTKVVKLPDGHIATFFAGKDGRPYVTLSVPGGTSWTYDFHGTLVSQHR</sequence>
<feature type="chain" id="PRO_5045779537" evidence="1">
    <location>
        <begin position="32"/>
        <end position="172"/>
    </location>
</feature>
<dbReference type="PROSITE" id="PS51318">
    <property type="entry name" value="TAT"/>
    <property type="match status" value="1"/>
</dbReference>
<dbReference type="InterPro" id="IPR006311">
    <property type="entry name" value="TAT_signal"/>
</dbReference>
<gene>
    <name evidence="2" type="ORF">LDH80_21270</name>
</gene>
<dbReference type="RefSeq" id="WP_267259224.1">
    <property type="nucleotide sequence ID" value="NZ_CP084204.1"/>
</dbReference>
<organism evidence="2 3">
    <name type="scientific">Streptomyces tanashiensis</name>
    <dbReference type="NCBI Taxonomy" id="67367"/>
    <lineage>
        <taxon>Bacteria</taxon>
        <taxon>Bacillati</taxon>
        <taxon>Actinomycetota</taxon>
        <taxon>Actinomycetes</taxon>
        <taxon>Kitasatosporales</taxon>
        <taxon>Streptomycetaceae</taxon>
        <taxon>Streptomyces</taxon>
    </lineage>
</organism>
<name>A0ABY6R2H8_9ACTN</name>
<keyword evidence="1" id="KW-0732">Signal</keyword>